<protein>
    <submittedName>
        <fullName evidence="2">Uncharacterized protein</fullName>
    </submittedName>
</protein>
<organism evidence="2 3">
    <name type="scientific">Enterovibrio norvegicus</name>
    <dbReference type="NCBI Taxonomy" id="188144"/>
    <lineage>
        <taxon>Bacteria</taxon>
        <taxon>Pseudomonadati</taxon>
        <taxon>Pseudomonadota</taxon>
        <taxon>Gammaproteobacteria</taxon>
        <taxon>Vibrionales</taxon>
        <taxon>Vibrionaceae</taxon>
        <taxon>Enterovibrio</taxon>
    </lineage>
</organism>
<feature type="chain" id="PRO_5014840892" evidence="1">
    <location>
        <begin position="32"/>
        <end position="455"/>
    </location>
</feature>
<name>A0A2N7LFG2_9GAMM</name>
<dbReference type="Proteomes" id="UP000235387">
    <property type="component" value="Unassembled WGS sequence"/>
</dbReference>
<accession>A0A2N7LFG2</accession>
<sequence>MTFISKRSLLTVGTIASTLLATSLYSHVSHASQDAFQPLPGERNCLFRYGPVSADPYINVAYPDAAVKYWGSAFTIPEGATLHLEGEFPYSRYMSLISYDEYGRPRQSLADYLIEPEPGAVNPYRPGEKRNSDQRRYRIELISEKPSEDDTKAIVREGQTRNTLHAPLSPQHQQVLIYRIYAQDADSGETAGVSLPVPVVTTKGGKTLKGEAACDYIQSSQQLQAKLSALGVDVSVYRKLISQEDKPDTHPATSPSTWHIQLDRESLLGIYNGKVNGNARRSEGGFYPNLDNNYIRTVINRKLGPVYIMRGKAPTTPTTFNGDTVMGSGQLRYWSVCSNKGLAVTEVNDCLYDEHIPVDENGYYTIAVSRAADRPRNAFPECGIGWIPMSDEGDGIFDTDSSIVQIRHMLADDNFPQAIQKIEYDKDIASTMGKYFPHTFYTTTNKVELMFPCPQ</sequence>
<evidence type="ECO:0000313" key="2">
    <source>
        <dbReference type="EMBL" id="PMN94202.1"/>
    </source>
</evidence>
<reference evidence="3" key="1">
    <citation type="submission" date="2016-07" db="EMBL/GenBank/DDBJ databases">
        <title>Nontailed viruses are major unrecognized killers of bacteria in the ocean.</title>
        <authorList>
            <person name="Kauffman K."/>
            <person name="Hussain F."/>
            <person name="Yang J."/>
            <person name="Arevalo P."/>
            <person name="Brown J."/>
            <person name="Cutler M."/>
            <person name="Kelly L."/>
            <person name="Polz M.F."/>
        </authorList>
    </citation>
    <scope>NUCLEOTIDE SEQUENCE [LARGE SCALE GENOMIC DNA]</scope>
    <source>
        <strain evidence="3">10N.261.45.A10</strain>
    </source>
</reference>
<dbReference type="RefSeq" id="WP_102390188.1">
    <property type="nucleotide sequence ID" value="NZ_MDAL01000008.1"/>
</dbReference>
<dbReference type="EMBL" id="MDAL01000008">
    <property type="protein sequence ID" value="PMN94202.1"/>
    <property type="molecule type" value="Genomic_DNA"/>
</dbReference>
<gene>
    <name evidence="2" type="ORF">BCT23_10115</name>
</gene>
<evidence type="ECO:0000313" key="3">
    <source>
        <dbReference type="Proteomes" id="UP000235387"/>
    </source>
</evidence>
<dbReference type="AlphaFoldDB" id="A0A2N7LFG2"/>
<keyword evidence="1" id="KW-0732">Signal</keyword>
<evidence type="ECO:0000256" key="1">
    <source>
        <dbReference type="SAM" id="SignalP"/>
    </source>
</evidence>
<proteinExistence type="predicted"/>
<comment type="caution">
    <text evidence="2">The sequence shown here is derived from an EMBL/GenBank/DDBJ whole genome shotgun (WGS) entry which is preliminary data.</text>
</comment>
<feature type="signal peptide" evidence="1">
    <location>
        <begin position="1"/>
        <end position="31"/>
    </location>
</feature>